<dbReference type="EMBL" id="MFFB01000007">
    <property type="protein sequence ID" value="OGE94896.1"/>
    <property type="molecule type" value="Genomic_DNA"/>
</dbReference>
<reference evidence="2 3" key="1">
    <citation type="journal article" date="2016" name="Nat. Commun.">
        <title>Thousands of microbial genomes shed light on interconnected biogeochemical processes in an aquifer system.</title>
        <authorList>
            <person name="Anantharaman K."/>
            <person name="Brown C.T."/>
            <person name="Hug L.A."/>
            <person name="Sharon I."/>
            <person name="Castelle C.J."/>
            <person name="Probst A.J."/>
            <person name="Thomas B.C."/>
            <person name="Singh A."/>
            <person name="Wilkins M.J."/>
            <person name="Karaoz U."/>
            <person name="Brodie E.L."/>
            <person name="Williams K.H."/>
            <person name="Hubbard S.S."/>
            <person name="Banfield J.F."/>
        </authorList>
    </citation>
    <scope>NUCLEOTIDE SEQUENCE [LARGE SCALE GENOMIC DNA]</scope>
</reference>
<keyword evidence="1" id="KW-0472">Membrane</keyword>
<proteinExistence type="predicted"/>
<keyword evidence="1" id="KW-0812">Transmembrane</keyword>
<name>A0A1F5PY93_9BACT</name>
<keyword evidence="1" id="KW-1133">Transmembrane helix</keyword>
<evidence type="ECO:0008006" key="4">
    <source>
        <dbReference type="Google" id="ProtNLM"/>
    </source>
</evidence>
<dbReference type="STRING" id="1817841.A3B10_03875"/>
<evidence type="ECO:0000313" key="2">
    <source>
        <dbReference type="EMBL" id="OGE94896.1"/>
    </source>
</evidence>
<organism evidence="2 3">
    <name type="scientific">Candidatus Doudnabacteria bacterium RIFCSPLOWO2_01_FULL_44_21</name>
    <dbReference type="NCBI Taxonomy" id="1817841"/>
    <lineage>
        <taxon>Bacteria</taxon>
        <taxon>Candidatus Doudnaibacteriota</taxon>
    </lineage>
</organism>
<accession>A0A1F5PY93</accession>
<dbReference type="PANTHER" id="PTHR40278:SF1">
    <property type="entry name" value="DNA UTILIZATION PROTEIN HOFN"/>
    <property type="match status" value="1"/>
</dbReference>
<gene>
    <name evidence="2" type="ORF">A3B10_03875</name>
</gene>
<protein>
    <recommendedName>
        <fullName evidence="4">PilN domain-containing protein</fullName>
    </recommendedName>
</protein>
<dbReference type="InterPro" id="IPR052534">
    <property type="entry name" value="Extracell_DNA_Util/SecSys_Comp"/>
</dbReference>
<evidence type="ECO:0000256" key="1">
    <source>
        <dbReference type="SAM" id="Phobius"/>
    </source>
</evidence>
<dbReference type="PANTHER" id="PTHR40278">
    <property type="entry name" value="DNA UTILIZATION PROTEIN HOFN"/>
    <property type="match status" value="1"/>
</dbReference>
<feature type="transmembrane region" description="Helical" evidence="1">
    <location>
        <begin position="27"/>
        <end position="49"/>
    </location>
</feature>
<dbReference type="AlphaFoldDB" id="A0A1F5PY93"/>
<dbReference type="Proteomes" id="UP000177281">
    <property type="component" value="Unassembled WGS sequence"/>
</dbReference>
<comment type="caution">
    <text evidence="2">The sequence shown here is derived from an EMBL/GenBank/DDBJ whole genome shotgun (WGS) entry which is preliminary data.</text>
</comment>
<evidence type="ECO:0000313" key="3">
    <source>
        <dbReference type="Proteomes" id="UP000177281"/>
    </source>
</evidence>
<sequence length="187" mass="21332">MKVINLLPKNEQKETKLQFFAHSQLSFWIWTIISLTICLILVLAARFYLNSSLTATANEVANKREILKSSDNELLKQQVEGLNRKIAGINNLQKNHVYWSTALAELARLFASDIQLDFIFVDRPTGKIEVQGVAANRDSALKFWADLQTSLYFKDINFPLSNLERATNGSFTFTFFASIENLKQPLK</sequence>